<evidence type="ECO:0000256" key="2">
    <source>
        <dbReference type="ARBA" id="ARBA00022801"/>
    </source>
</evidence>
<dbReference type="OrthoDB" id="9814070at2"/>
<name>A0A2V4PPT6_9ACTN</name>
<proteinExistence type="inferred from homology"/>
<dbReference type="GO" id="GO:0016740">
    <property type="term" value="F:transferase activity"/>
    <property type="evidence" value="ECO:0007669"/>
    <property type="project" value="UniProtKB-KW"/>
</dbReference>
<dbReference type="GO" id="GO:0045429">
    <property type="term" value="P:positive regulation of nitric oxide biosynthetic process"/>
    <property type="evidence" value="ECO:0007669"/>
    <property type="project" value="TreeGrafter"/>
</dbReference>
<keyword evidence="5" id="KW-1185">Reference proteome</keyword>
<dbReference type="EMBL" id="PYBW01000004">
    <property type="protein sequence ID" value="PYC88405.1"/>
    <property type="molecule type" value="Genomic_DNA"/>
</dbReference>
<dbReference type="SUPFAM" id="SSF55909">
    <property type="entry name" value="Pentein"/>
    <property type="match status" value="1"/>
</dbReference>
<reference evidence="4 5" key="1">
    <citation type="submission" date="2018-03" db="EMBL/GenBank/DDBJ databases">
        <title>Bioinformatic expansion and discovery of thiopeptide antibiotics.</title>
        <authorList>
            <person name="Schwalen C.J."/>
            <person name="Hudson G.A."/>
            <person name="Mitchell D.A."/>
        </authorList>
    </citation>
    <scope>NUCLEOTIDE SEQUENCE [LARGE SCALE GENOMIC DNA]</scope>
    <source>
        <strain evidence="4 5">ATCC 21389</strain>
    </source>
</reference>
<comment type="similarity">
    <text evidence="1">Belongs to the DDAH family.</text>
</comment>
<dbReference type="InterPro" id="IPR033199">
    <property type="entry name" value="DDAH-like"/>
</dbReference>
<evidence type="ECO:0000256" key="3">
    <source>
        <dbReference type="PIRSR" id="PIRSR633199-1"/>
    </source>
</evidence>
<evidence type="ECO:0000313" key="4">
    <source>
        <dbReference type="EMBL" id="PYC88405.1"/>
    </source>
</evidence>
<dbReference type="Gene3D" id="3.75.10.10">
    <property type="entry name" value="L-arginine/glycine Amidinotransferase, Chain A"/>
    <property type="match status" value="1"/>
</dbReference>
<dbReference type="GO" id="GO:0016597">
    <property type="term" value="F:amino acid binding"/>
    <property type="evidence" value="ECO:0007669"/>
    <property type="project" value="TreeGrafter"/>
</dbReference>
<dbReference type="AlphaFoldDB" id="A0A2V4PPT6"/>
<evidence type="ECO:0000256" key="1">
    <source>
        <dbReference type="ARBA" id="ARBA00008532"/>
    </source>
</evidence>
<dbReference type="RefSeq" id="WP_110664524.1">
    <property type="nucleotide sequence ID" value="NZ_PYBW01000004.1"/>
</dbReference>
<evidence type="ECO:0000313" key="5">
    <source>
        <dbReference type="Proteomes" id="UP000248039"/>
    </source>
</evidence>
<dbReference type="GO" id="GO:0006525">
    <property type="term" value="P:arginine metabolic process"/>
    <property type="evidence" value="ECO:0007669"/>
    <property type="project" value="TreeGrafter"/>
</dbReference>
<feature type="active site" description="Proton donor" evidence="3">
    <location>
        <position position="172"/>
    </location>
</feature>
<sequence length="275" mass="29972">MTRTPARTASRRHYLLCPPTHFAVRYAINPWMDPARRVDRAVAMTQWSGLSRTLRDLGHTVHTMEPLADLPDMVFAANGATVVDGDVLIARFRHHQRAPEARAHLRWFTGAGYHPVRRAGLPNEGEGDFLQAGGRILAGTGFRTSAAAHREAQQVLGRPVVTLTLSDPRFYHLDTALAVLTEDQIMYYPGAFAPASRQLLRTLFPDAIQATEADAAAFGLNAVSDGRHVVLPAAARALAVRLAARGFEPVPVELSELHKAGGGPKCCVLELRPGR</sequence>
<accession>A0A2V4PPT6</accession>
<dbReference type="Proteomes" id="UP000248039">
    <property type="component" value="Unassembled WGS sequence"/>
</dbReference>
<protein>
    <submittedName>
        <fullName evidence="4">Amidinotransferase</fullName>
    </submittedName>
</protein>
<dbReference type="PANTHER" id="PTHR12737:SF9">
    <property type="entry name" value="DIMETHYLARGININASE"/>
    <property type="match status" value="1"/>
</dbReference>
<dbReference type="NCBIfam" id="NF045659">
    <property type="entry name" value="DiMArgaseDdahMtb"/>
    <property type="match status" value="1"/>
</dbReference>
<comment type="caution">
    <text evidence="4">The sequence shown here is derived from an EMBL/GenBank/DDBJ whole genome shotgun (WGS) entry which is preliminary data.</text>
</comment>
<dbReference type="GO" id="GO:0016403">
    <property type="term" value="F:dimethylargininase activity"/>
    <property type="evidence" value="ECO:0007669"/>
    <property type="project" value="TreeGrafter"/>
</dbReference>
<gene>
    <name evidence="4" type="ORF">C7C46_00575</name>
</gene>
<feature type="active site" description="Nucleophile" evidence="3">
    <location>
        <position position="266"/>
    </location>
</feature>
<dbReference type="PANTHER" id="PTHR12737">
    <property type="entry name" value="DIMETHYLARGININE DIMETHYLAMINOHYDROLASE"/>
    <property type="match status" value="1"/>
</dbReference>
<keyword evidence="4" id="KW-0808">Transferase</keyword>
<dbReference type="Pfam" id="PF19420">
    <property type="entry name" value="DDAH_eukar"/>
    <property type="match status" value="1"/>
</dbReference>
<dbReference type="GO" id="GO:0000052">
    <property type="term" value="P:citrulline metabolic process"/>
    <property type="evidence" value="ECO:0007669"/>
    <property type="project" value="TreeGrafter"/>
</dbReference>
<keyword evidence="2" id="KW-0378">Hydrolase</keyword>
<organism evidence="4 5">
    <name type="scientific">Streptomyces tateyamensis</name>
    <dbReference type="NCBI Taxonomy" id="565073"/>
    <lineage>
        <taxon>Bacteria</taxon>
        <taxon>Bacillati</taxon>
        <taxon>Actinomycetota</taxon>
        <taxon>Actinomycetes</taxon>
        <taxon>Kitasatosporales</taxon>
        <taxon>Streptomycetaceae</taxon>
        <taxon>Streptomyces</taxon>
    </lineage>
</organism>